<name>A0A8A3PMV2_9HELO</name>
<evidence type="ECO:0000313" key="2">
    <source>
        <dbReference type="Proteomes" id="UP000672032"/>
    </source>
</evidence>
<dbReference type="Proteomes" id="UP000672032">
    <property type="component" value="Chromosome 6"/>
</dbReference>
<sequence>MNSLGLSIVVIKESARERRTTLRKGVNHVNITNTVLPLESALGRSMASVALMGVFGTSSWIYRGLTRISAGHSPSLAKRSSVAEGEEEKLTPETLGLGQRTSCCVRGVQVFQYRNFGPSGIFRLFYAANTAARYSTGTRAPQ</sequence>
<keyword evidence="2" id="KW-1185">Reference proteome</keyword>
<evidence type="ECO:0000313" key="1">
    <source>
        <dbReference type="EMBL" id="QSZ36333.1"/>
    </source>
</evidence>
<organism evidence="1 2">
    <name type="scientific">Monilinia vaccinii-corymbosi</name>
    <dbReference type="NCBI Taxonomy" id="61207"/>
    <lineage>
        <taxon>Eukaryota</taxon>
        <taxon>Fungi</taxon>
        <taxon>Dikarya</taxon>
        <taxon>Ascomycota</taxon>
        <taxon>Pezizomycotina</taxon>
        <taxon>Leotiomycetes</taxon>
        <taxon>Helotiales</taxon>
        <taxon>Sclerotiniaceae</taxon>
        <taxon>Monilinia</taxon>
    </lineage>
</organism>
<proteinExistence type="predicted"/>
<dbReference type="EMBL" id="CP063410">
    <property type="protein sequence ID" value="QSZ36333.1"/>
    <property type="molecule type" value="Genomic_DNA"/>
</dbReference>
<accession>A0A8A3PMV2</accession>
<gene>
    <name evidence="1" type="ORF">DSL72_007459</name>
</gene>
<protein>
    <submittedName>
        <fullName evidence="1">Uncharacterized protein</fullName>
    </submittedName>
</protein>
<reference evidence="1" key="1">
    <citation type="submission" date="2020-10" db="EMBL/GenBank/DDBJ databases">
        <title>Genome Sequence of Monilinia vaccinii-corymbosi Sheds Light on Mummy Berry Disease Infection of Blueberry and Mating Type.</title>
        <authorList>
            <person name="Yow A.G."/>
            <person name="Zhang Y."/>
            <person name="Bansal K."/>
            <person name="Eacker S.M."/>
            <person name="Sullivan S."/>
            <person name="Liachko I."/>
            <person name="Cubeta M.A."/>
            <person name="Rollins J.A."/>
            <person name="Ashrafi H."/>
        </authorList>
    </citation>
    <scope>NUCLEOTIDE SEQUENCE</scope>
    <source>
        <strain evidence="1">RL-1</strain>
    </source>
</reference>
<dbReference type="AlphaFoldDB" id="A0A8A3PMV2"/>